<dbReference type="EMBL" id="JAPHNI010000999">
    <property type="protein sequence ID" value="KAJ8107123.1"/>
    <property type="molecule type" value="Genomic_DNA"/>
</dbReference>
<evidence type="ECO:0000313" key="1">
    <source>
        <dbReference type="EMBL" id="KAJ8107123.1"/>
    </source>
</evidence>
<name>A0ACC2HWF2_9PLEO</name>
<protein>
    <submittedName>
        <fullName evidence="1">Uncharacterized protein</fullName>
    </submittedName>
</protein>
<keyword evidence="2" id="KW-1185">Reference proteome</keyword>
<accession>A0ACC2HWF2</accession>
<sequence>MKSKMKQQSPRAERCSEDPFALTENCDYPLETKAVNATTPAAADDKHTKDDDDDVAMPIPIATLVFQDGRTAPVYTPIAGHEHLFKAQPMMSSPAPPSKCASDTRRAIQPATTQVPGTPQQGHTEPPQQNKPLRQAPRKQKKLAAQPQSLLKSKSLKRRRSVAQGLSSSKKIDADKDADDKAVEASHVVTEESHTFYIGDIDAFKEFLRCRFDELTMKPLRGIATHWVKLLEPRRLGDWGKYHEMLPSEADTPPWWPATVIYREPSHLKKDDLSTLAVEMMLIHRKIDEVKRKGAWVAKLRDVANFTVQTTSADNFSSSKGTDHSEEMKKRAIEQVLPSIFDVAQAYEDHIVQYNLFEGSGSVDPGRGKHHTWKPIPRPIRRPSAKRPRRSARTSLNPVQETIGEVSEADTEPDETMTRFARVPHGLPALAPSPQTMPPLVQSDFQTPRHSISIEDSHRQSWSVDTPVTISGPCTPVFSHDDAKMHRTASTPNSSFDQSLHGLHLGEEDLDMKPQARTMSEQGNMQPAYNMIPYNQPVPYPAPTGYTNQPYQPTGNYPNPAPSSYAQTGPAFVNPFSMYHAPQPPMGYSQYATPMPATGGYPYEQNMFPPTPVSYPGTPMSMSMAPPDPNMAFHGLPTEYPVDPQGRPGPQGMHHF</sequence>
<organism evidence="1 2">
    <name type="scientific">Boeremia exigua</name>
    <dbReference type="NCBI Taxonomy" id="749465"/>
    <lineage>
        <taxon>Eukaryota</taxon>
        <taxon>Fungi</taxon>
        <taxon>Dikarya</taxon>
        <taxon>Ascomycota</taxon>
        <taxon>Pezizomycotina</taxon>
        <taxon>Dothideomycetes</taxon>
        <taxon>Pleosporomycetidae</taxon>
        <taxon>Pleosporales</taxon>
        <taxon>Pleosporineae</taxon>
        <taxon>Didymellaceae</taxon>
        <taxon>Boeremia</taxon>
    </lineage>
</organism>
<comment type="caution">
    <text evidence="1">The sequence shown here is derived from an EMBL/GenBank/DDBJ whole genome shotgun (WGS) entry which is preliminary data.</text>
</comment>
<evidence type="ECO:0000313" key="2">
    <source>
        <dbReference type="Proteomes" id="UP001153331"/>
    </source>
</evidence>
<reference evidence="1" key="1">
    <citation type="submission" date="2022-11" db="EMBL/GenBank/DDBJ databases">
        <title>Genome Sequence of Boeremia exigua.</title>
        <authorList>
            <person name="Buettner E."/>
        </authorList>
    </citation>
    <scope>NUCLEOTIDE SEQUENCE</scope>
    <source>
        <strain evidence="1">CU02</strain>
    </source>
</reference>
<gene>
    <name evidence="1" type="ORF">OPT61_g9083</name>
</gene>
<dbReference type="Proteomes" id="UP001153331">
    <property type="component" value="Unassembled WGS sequence"/>
</dbReference>
<proteinExistence type="predicted"/>